<evidence type="ECO:0000259" key="1">
    <source>
        <dbReference type="PROSITE" id="PS51186"/>
    </source>
</evidence>
<protein>
    <submittedName>
        <fullName evidence="2">Acetyltransferase</fullName>
    </submittedName>
</protein>
<dbReference type="SUPFAM" id="SSF55729">
    <property type="entry name" value="Acyl-CoA N-acyltransferases (Nat)"/>
    <property type="match status" value="1"/>
</dbReference>
<dbReference type="InterPro" id="IPR016181">
    <property type="entry name" value="Acyl_CoA_acyltransferase"/>
</dbReference>
<accession>A0A1C3ER72</accession>
<dbReference type="CDD" id="cd04301">
    <property type="entry name" value="NAT_SF"/>
    <property type="match status" value="1"/>
</dbReference>
<gene>
    <name evidence="2" type="ORF">A8L45_03690</name>
</gene>
<dbReference type="OrthoDB" id="8479334at2"/>
<evidence type="ECO:0000313" key="2">
    <source>
        <dbReference type="EMBL" id="ODA35720.1"/>
    </source>
</evidence>
<dbReference type="Pfam" id="PF00583">
    <property type="entry name" value="Acetyltransf_1"/>
    <property type="match status" value="1"/>
</dbReference>
<dbReference type="RefSeq" id="WP_068899310.1">
    <property type="nucleotide sequence ID" value="NZ_JBHUIF010000020.1"/>
</dbReference>
<dbReference type="EMBL" id="LYBM01000003">
    <property type="protein sequence ID" value="ODA35720.1"/>
    <property type="molecule type" value="Genomic_DNA"/>
</dbReference>
<dbReference type="InterPro" id="IPR000182">
    <property type="entry name" value="GNAT_dom"/>
</dbReference>
<dbReference type="AlphaFoldDB" id="A0A1C3ER72"/>
<dbReference type="PROSITE" id="PS51186">
    <property type="entry name" value="GNAT"/>
    <property type="match status" value="1"/>
</dbReference>
<proteinExistence type="predicted"/>
<dbReference type="Proteomes" id="UP000094936">
    <property type="component" value="Unassembled WGS sequence"/>
</dbReference>
<evidence type="ECO:0000313" key="3">
    <source>
        <dbReference type="Proteomes" id="UP000094936"/>
    </source>
</evidence>
<name>A0A1C3ER72_9GAMM</name>
<dbReference type="STRING" id="1080227.A8L45_03690"/>
<feature type="domain" description="N-acetyltransferase" evidence="1">
    <location>
        <begin position="17"/>
        <end position="164"/>
    </location>
</feature>
<comment type="caution">
    <text evidence="2">The sequence shown here is derived from an EMBL/GenBank/DDBJ whole genome shotgun (WGS) entry which is preliminary data.</text>
</comment>
<dbReference type="GO" id="GO:0016747">
    <property type="term" value="F:acyltransferase activity, transferring groups other than amino-acyl groups"/>
    <property type="evidence" value="ECO:0007669"/>
    <property type="project" value="InterPro"/>
</dbReference>
<sequence>METTLKKIPVHSRSVFENLFQYYRYDMSEFLGLAPDDHGLYVTRSSQFDVYWKMPDHHPFFIYADGNLAGFILIRRYPARPELFDIDQFFILRRFKGQGVGKAAFKQAITLFPGQWQVRVLRENINALRFWSKAVAEATSGIFSLSEQLDDDLLMHFFSFSTMSFIHKKYSPNDPSTANSLS</sequence>
<reference evidence="2 3" key="1">
    <citation type="submission" date="2016-05" db="EMBL/GenBank/DDBJ databases">
        <title>Genomic Taxonomy of the Vibrionaceae.</title>
        <authorList>
            <person name="Gomez-Gil B."/>
            <person name="Enciso-Ibarra J."/>
        </authorList>
    </citation>
    <scope>NUCLEOTIDE SEQUENCE [LARGE SCALE GENOMIC DNA]</scope>
    <source>
        <strain evidence="2 3">CAIM 1920</strain>
    </source>
</reference>
<organism evidence="2 3">
    <name type="scientific">Veronia pacifica</name>
    <dbReference type="NCBI Taxonomy" id="1080227"/>
    <lineage>
        <taxon>Bacteria</taxon>
        <taxon>Pseudomonadati</taxon>
        <taxon>Pseudomonadota</taxon>
        <taxon>Gammaproteobacteria</taxon>
        <taxon>Vibrionales</taxon>
        <taxon>Vibrionaceae</taxon>
        <taxon>Veronia</taxon>
    </lineage>
</organism>
<keyword evidence="3" id="KW-1185">Reference proteome</keyword>
<keyword evidence="2" id="KW-0808">Transferase</keyword>
<dbReference type="Gene3D" id="3.40.630.30">
    <property type="match status" value="1"/>
</dbReference>